<dbReference type="Proteomes" id="UP000798662">
    <property type="component" value="Chromosome 1"/>
</dbReference>
<sequence length="220" mass="21390">MAPRPANGSLLAATVNGAAAAVDALPPQRPVGGPAFVPAAPLPSVASPNAAASPRRCTCTCAPGSSSTSASSSSSPLPPTAPPLTRRSLLRGAVTAAAAAALAAATSAASPSPAAAETTAAPADAAPVPPPPGGGCKNCRGGGKVACELCSGTGFWRAIANNDANQKYKGVVCPQCEGAGNLVCPVCLGTGEGNVRGLLRRRKVAPGPGRILQTNELEEV</sequence>
<gene>
    <name evidence="1" type="ORF">I4F81_003730</name>
</gene>
<organism evidence="1 2">
    <name type="scientific">Pyropia yezoensis</name>
    <name type="common">Susabi-nori</name>
    <name type="synonym">Porphyra yezoensis</name>
    <dbReference type="NCBI Taxonomy" id="2788"/>
    <lineage>
        <taxon>Eukaryota</taxon>
        <taxon>Rhodophyta</taxon>
        <taxon>Bangiophyceae</taxon>
        <taxon>Bangiales</taxon>
        <taxon>Bangiaceae</taxon>
        <taxon>Pyropia</taxon>
    </lineage>
</organism>
<proteinExistence type="predicted"/>
<evidence type="ECO:0000313" key="2">
    <source>
        <dbReference type="Proteomes" id="UP000798662"/>
    </source>
</evidence>
<accession>A0ACC3BTW1</accession>
<protein>
    <submittedName>
        <fullName evidence="1">Uncharacterized protein</fullName>
    </submittedName>
</protein>
<keyword evidence="2" id="KW-1185">Reference proteome</keyword>
<evidence type="ECO:0000313" key="1">
    <source>
        <dbReference type="EMBL" id="KAK1861146.1"/>
    </source>
</evidence>
<reference evidence="1" key="1">
    <citation type="submission" date="2019-11" db="EMBL/GenBank/DDBJ databases">
        <title>Nori genome reveals adaptations in red seaweeds to the harsh intertidal environment.</title>
        <authorList>
            <person name="Wang D."/>
            <person name="Mao Y."/>
        </authorList>
    </citation>
    <scope>NUCLEOTIDE SEQUENCE</scope>
    <source>
        <tissue evidence="1">Gametophyte</tissue>
    </source>
</reference>
<dbReference type="EMBL" id="CM020618">
    <property type="protein sequence ID" value="KAK1861146.1"/>
    <property type="molecule type" value="Genomic_DNA"/>
</dbReference>
<comment type="caution">
    <text evidence="1">The sequence shown here is derived from an EMBL/GenBank/DDBJ whole genome shotgun (WGS) entry which is preliminary data.</text>
</comment>
<name>A0ACC3BTW1_PYRYE</name>